<sequence>MFNLRESINSQSASRFIHFSPHSVPGSSAARGGKRDPLLGRREGGELRRGTRTDAGGRHGKEGAGEGHGG</sequence>
<protein>
    <submittedName>
        <fullName evidence="2">Uncharacterized protein</fullName>
    </submittedName>
</protein>
<proteinExistence type="predicted"/>
<dbReference type="AlphaFoldDB" id="A0A0A9G136"/>
<accession>A0A0A9G136</accession>
<organism evidence="2">
    <name type="scientific">Arundo donax</name>
    <name type="common">Giant reed</name>
    <name type="synonym">Donax arundinaceus</name>
    <dbReference type="NCBI Taxonomy" id="35708"/>
    <lineage>
        <taxon>Eukaryota</taxon>
        <taxon>Viridiplantae</taxon>
        <taxon>Streptophyta</taxon>
        <taxon>Embryophyta</taxon>
        <taxon>Tracheophyta</taxon>
        <taxon>Spermatophyta</taxon>
        <taxon>Magnoliopsida</taxon>
        <taxon>Liliopsida</taxon>
        <taxon>Poales</taxon>
        <taxon>Poaceae</taxon>
        <taxon>PACMAD clade</taxon>
        <taxon>Arundinoideae</taxon>
        <taxon>Arundineae</taxon>
        <taxon>Arundo</taxon>
    </lineage>
</organism>
<reference evidence="2" key="1">
    <citation type="submission" date="2014-09" db="EMBL/GenBank/DDBJ databases">
        <authorList>
            <person name="Magalhaes I.L.F."/>
            <person name="Oliveira U."/>
            <person name="Santos F.R."/>
            <person name="Vidigal T.H.D.A."/>
            <person name="Brescovit A.D."/>
            <person name="Santos A.J."/>
        </authorList>
    </citation>
    <scope>NUCLEOTIDE SEQUENCE</scope>
    <source>
        <tissue evidence="2">Shoot tissue taken approximately 20 cm above the soil surface</tissue>
    </source>
</reference>
<dbReference type="EMBL" id="GBRH01180732">
    <property type="protein sequence ID" value="JAE17164.1"/>
    <property type="molecule type" value="Transcribed_RNA"/>
</dbReference>
<feature type="region of interest" description="Disordered" evidence="1">
    <location>
        <begin position="1"/>
        <end position="70"/>
    </location>
</feature>
<evidence type="ECO:0000313" key="2">
    <source>
        <dbReference type="EMBL" id="JAE17164.1"/>
    </source>
</evidence>
<name>A0A0A9G136_ARUDO</name>
<feature type="compositionally biased region" description="Polar residues" evidence="1">
    <location>
        <begin position="1"/>
        <end position="14"/>
    </location>
</feature>
<evidence type="ECO:0000256" key="1">
    <source>
        <dbReference type="SAM" id="MobiDB-lite"/>
    </source>
</evidence>
<feature type="compositionally biased region" description="Basic and acidic residues" evidence="1">
    <location>
        <begin position="33"/>
        <end position="70"/>
    </location>
</feature>
<reference evidence="2" key="2">
    <citation type="journal article" date="2015" name="Data Brief">
        <title>Shoot transcriptome of the giant reed, Arundo donax.</title>
        <authorList>
            <person name="Barrero R.A."/>
            <person name="Guerrero F.D."/>
            <person name="Moolhuijzen P."/>
            <person name="Goolsby J.A."/>
            <person name="Tidwell J."/>
            <person name="Bellgard S.E."/>
            <person name="Bellgard M.I."/>
        </authorList>
    </citation>
    <scope>NUCLEOTIDE SEQUENCE</scope>
    <source>
        <tissue evidence="2">Shoot tissue taken approximately 20 cm above the soil surface</tissue>
    </source>
</reference>